<evidence type="ECO:0000256" key="1">
    <source>
        <dbReference type="SAM" id="Phobius"/>
    </source>
</evidence>
<dbReference type="Proteomes" id="UP001310594">
    <property type="component" value="Unassembled WGS sequence"/>
</dbReference>
<keyword evidence="1" id="KW-0812">Transmembrane</keyword>
<feature type="transmembrane region" description="Helical" evidence="1">
    <location>
        <begin position="46"/>
        <end position="68"/>
    </location>
</feature>
<evidence type="ECO:0000313" key="2">
    <source>
        <dbReference type="EMBL" id="KAK5703974.1"/>
    </source>
</evidence>
<feature type="transmembrane region" description="Helical" evidence="1">
    <location>
        <begin position="105"/>
        <end position="128"/>
    </location>
</feature>
<name>A0AAN7WFW3_9PEZI</name>
<accession>A0AAN7WFW3</accession>
<organism evidence="2 3">
    <name type="scientific">Elasticomyces elasticus</name>
    <dbReference type="NCBI Taxonomy" id="574655"/>
    <lineage>
        <taxon>Eukaryota</taxon>
        <taxon>Fungi</taxon>
        <taxon>Dikarya</taxon>
        <taxon>Ascomycota</taxon>
        <taxon>Pezizomycotina</taxon>
        <taxon>Dothideomycetes</taxon>
        <taxon>Dothideomycetidae</taxon>
        <taxon>Mycosphaerellales</taxon>
        <taxon>Teratosphaeriaceae</taxon>
        <taxon>Elasticomyces</taxon>
    </lineage>
</organism>
<reference evidence="2" key="1">
    <citation type="submission" date="2023-08" db="EMBL/GenBank/DDBJ databases">
        <title>Black Yeasts Isolated from many extreme environments.</title>
        <authorList>
            <person name="Coleine C."/>
            <person name="Stajich J.E."/>
            <person name="Selbmann L."/>
        </authorList>
    </citation>
    <scope>NUCLEOTIDE SEQUENCE</scope>
    <source>
        <strain evidence="2">CCFEE 5810</strain>
    </source>
</reference>
<keyword evidence="1" id="KW-0472">Membrane</keyword>
<keyword evidence="1" id="KW-1133">Transmembrane helix</keyword>
<protein>
    <submittedName>
        <fullName evidence="2">Uncharacterized protein</fullName>
    </submittedName>
</protein>
<evidence type="ECO:0000313" key="3">
    <source>
        <dbReference type="Proteomes" id="UP001310594"/>
    </source>
</evidence>
<comment type="caution">
    <text evidence="2">The sequence shown here is derived from an EMBL/GenBank/DDBJ whole genome shotgun (WGS) entry which is preliminary data.</text>
</comment>
<gene>
    <name evidence="2" type="ORF">LTR97_002987</name>
</gene>
<proteinExistence type="predicted"/>
<dbReference type="EMBL" id="JAVRQU010000004">
    <property type="protein sequence ID" value="KAK5703974.1"/>
    <property type="molecule type" value="Genomic_DNA"/>
</dbReference>
<sequence length="131" mass="13201">MDDAAKAAFEMVQKLFGHLISGLKNVRWEDLPQGTRDHIANNPKMCAVQIVMVLTAVVPGLVMAPGLAALGFGALGPGGAAAGFQSVWGTPALFSALQSAAMGGYGTAIVGGAVSAASAAGGVVVEFFKKR</sequence>
<dbReference type="AlphaFoldDB" id="A0AAN7WFW3"/>